<dbReference type="PANTHER" id="PTHR34477:SF1">
    <property type="entry name" value="UPF0213 PROTEIN YHBQ"/>
    <property type="match status" value="1"/>
</dbReference>
<dbReference type="EMBL" id="VHSF01000001">
    <property type="protein sequence ID" value="TRO67091.1"/>
    <property type="molecule type" value="Genomic_DNA"/>
</dbReference>
<name>A0A550I807_9FLAO</name>
<evidence type="ECO:0000313" key="3">
    <source>
        <dbReference type="EMBL" id="TRO67091.1"/>
    </source>
</evidence>
<dbReference type="Gene3D" id="3.40.1440.10">
    <property type="entry name" value="GIY-YIG endonuclease"/>
    <property type="match status" value="1"/>
</dbReference>
<dbReference type="RefSeq" id="WP_143409871.1">
    <property type="nucleotide sequence ID" value="NZ_VHSF01000001.1"/>
</dbReference>
<evidence type="ECO:0000313" key="4">
    <source>
        <dbReference type="Proteomes" id="UP000315131"/>
    </source>
</evidence>
<comment type="caution">
    <text evidence="3">The sequence shown here is derived from an EMBL/GenBank/DDBJ whole genome shotgun (WGS) entry which is preliminary data.</text>
</comment>
<organism evidence="3 4">
    <name type="scientific">Christiangramia sabulilitoris</name>
    <dbReference type="NCBI Taxonomy" id="2583991"/>
    <lineage>
        <taxon>Bacteria</taxon>
        <taxon>Pseudomonadati</taxon>
        <taxon>Bacteroidota</taxon>
        <taxon>Flavobacteriia</taxon>
        <taxon>Flavobacteriales</taxon>
        <taxon>Flavobacteriaceae</taxon>
        <taxon>Christiangramia</taxon>
    </lineage>
</organism>
<dbReference type="AlphaFoldDB" id="A0A550I807"/>
<feature type="domain" description="GIY-YIG" evidence="2">
    <location>
        <begin position="1"/>
        <end position="77"/>
    </location>
</feature>
<proteinExistence type="inferred from homology"/>
<gene>
    <name evidence="3" type="ORF">FGM01_04175</name>
</gene>
<keyword evidence="4" id="KW-1185">Reference proteome</keyword>
<dbReference type="InterPro" id="IPR035901">
    <property type="entry name" value="GIY-YIG_endonuc_sf"/>
</dbReference>
<comment type="similarity">
    <text evidence="1">Belongs to the UPF0213 family.</text>
</comment>
<accession>A0A550I807</accession>
<dbReference type="InterPro" id="IPR050190">
    <property type="entry name" value="UPF0213_domain"/>
</dbReference>
<evidence type="ECO:0000259" key="2">
    <source>
        <dbReference type="PROSITE" id="PS50164"/>
    </source>
</evidence>
<dbReference type="PROSITE" id="PS50164">
    <property type="entry name" value="GIY_YIG"/>
    <property type="match status" value="1"/>
</dbReference>
<evidence type="ECO:0000256" key="1">
    <source>
        <dbReference type="ARBA" id="ARBA00007435"/>
    </source>
</evidence>
<protein>
    <submittedName>
        <fullName evidence="3">GIY-YIG nuclease family protein</fullName>
    </submittedName>
</protein>
<reference evidence="3 4" key="1">
    <citation type="submission" date="2019-06" db="EMBL/GenBank/DDBJ databases">
        <title>Gramella sabulilitoris sp. nov., isolated from a marine sand.</title>
        <authorList>
            <person name="Yoon J.-H."/>
        </authorList>
    </citation>
    <scope>NUCLEOTIDE SEQUENCE [LARGE SCALE GENOMIC DNA]</scope>
    <source>
        <strain evidence="3 4">HSMS-1</strain>
    </source>
</reference>
<sequence>MHYLYILYSQKLNRFYTGETSDLQARLEMHNTHHFKKAFTKPADVWTLKLKFETRTRDEARHLELFIKRMKSRKFIEKIIHNPLILAEILAGRS</sequence>
<dbReference type="SUPFAM" id="SSF82771">
    <property type="entry name" value="GIY-YIG endonuclease"/>
    <property type="match status" value="1"/>
</dbReference>
<dbReference type="Pfam" id="PF01541">
    <property type="entry name" value="GIY-YIG"/>
    <property type="match status" value="1"/>
</dbReference>
<dbReference type="OrthoDB" id="1495241at2"/>
<dbReference type="PANTHER" id="PTHR34477">
    <property type="entry name" value="UPF0213 PROTEIN YHBQ"/>
    <property type="match status" value="1"/>
</dbReference>
<dbReference type="Proteomes" id="UP000315131">
    <property type="component" value="Unassembled WGS sequence"/>
</dbReference>
<dbReference type="InterPro" id="IPR000305">
    <property type="entry name" value="GIY-YIG_endonuc"/>
</dbReference>